<dbReference type="Proteomes" id="UP000325577">
    <property type="component" value="Linkage Group LG12"/>
</dbReference>
<dbReference type="PRINTS" id="PR00461">
    <property type="entry name" value="PLPEROXIDASE"/>
</dbReference>
<dbReference type="InterPro" id="IPR019794">
    <property type="entry name" value="Peroxidases_AS"/>
</dbReference>
<dbReference type="GO" id="GO:0140825">
    <property type="term" value="F:lactoperoxidase activity"/>
    <property type="evidence" value="ECO:0007669"/>
    <property type="project" value="UniProtKB-EC"/>
</dbReference>
<evidence type="ECO:0000313" key="20">
    <source>
        <dbReference type="EMBL" id="KAA8542629.1"/>
    </source>
</evidence>
<evidence type="ECO:0000256" key="7">
    <source>
        <dbReference type="ARBA" id="ARBA00022723"/>
    </source>
</evidence>
<evidence type="ECO:0000256" key="15">
    <source>
        <dbReference type="PIRSR" id="PIRSR600823-3"/>
    </source>
</evidence>
<keyword evidence="11 15" id="KW-0408">Iron</keyword>
<evidence type="ECO:0000256" key="12">
    <source>
        <dbReference type="ARBA" id="ARBA00023157"/>
    </source>
</evidence>
<dbReference type="GO" id="GO:0005576">
    <property type="term" value="C:extracellular region"/>
    <property type="evidence" value="ECO:0007669"/>
    <property type="project" value="UniProtKB-SubCell"/>
</dbReference>
<dbReference type="CDD" id="cd00693">
    <property type="entry name" value="secretory_peroxidase"/>
    <property type="match status" value="1"/>
</dbReference>
<name>A0A5J5BIP0_9ASTE</name>
<keyword evidence="9 15" id="KW-0106">Calcium</keyword>
<feature type="binding site" evidence="15">
    <location>
        <position position="321"/>
    </location>
    <ligand>
        <name>Ca(2+)</name>
        <dbReference type="ChEBI" id="CHEBI:29108"/>
        <label>2</label>
    </ligand>
</feature>
<accession>A0A5J5BIP0</accession>
<dbReference type="GO" id="GO:0020037">
    <property type="term" value="F:heme binding"/>
    <property type="evidence" value="ECO:0007669"/>
    <property type="project" value="UniProtKB-UniRule"/>
</dbReference>
<feature type="disulfide bond" evidence="17">
    <location>
        <begin position="267"/>
        <end position="299"/>
    </location>
</feature>
<comment type="catalytic activity">
    <reaction evidence="1 18">
        <text>2 a phenolic donor + H2O2 = 2 a phenolic radical donor + 2 H2O</text>
        <dbReference type="Rhea" id="RHEA:56136"/>
        <dbReference type="ChEBI" id="CHEBI:15377"/>
        <dbReference type="ChEBI" id="CHEBI:16240"/>
        <dbReference type="ChEBI" id="CHEBI:139520"/>
        <dbReference type="ChEBI" id="CHEBI:139521"/>
        <dbReference type="EC" id="1.11.1.7"/>
    </reaction>
</comment>
<dbReference type="PANTHER" id="PTHR31517:SF17">
    <property type="entry name" value="PEROXIDASE 6"/>
    <property type="match status" value="1"/>
</dbReference>
<evidence type="ECO:0000259" key="19">
    <source>
        <dbReference type="PROSITE" id="PS50873"/>
    </source>
</evidence>
<dbReference type="SUPFAM" id="SSF48113">
    <property type="entry name" value="Heme-dependent peroxidases"/>
    <property type="match status" value="1"/>
</dbReference>
<feature type="binding site" evidence="15">
    <location>
        <position position="139"/>
    </location>
    <ligand>
        <name>Ca(2+)</name>
        <dbReference type="ChEBI" id="CHEBI:29108"/>
        <label>1</label>
    </ligand>
</feature>
<gene>
    <name evidence="20" type="ORF">F0562_023872</name>
</gene>
<feature type="binding site" evidence="15">
    <location>
        <position position="316"/>
    </location>
    <ligand>
        <name>Ca(2+)</name>
        <dbReference type="ChEBI" id="CHEBI:29108"/>
        <label>2</label>
    </ligand>
</feature>
<keyword evidence="12 17" id="KW-1015">Disulfide bond</keyword>
<feature type="binding site" evidence="15">
    <location>
        <position position="153"/>
    </location>
    <ligand>
        <name>Ca(2+)</name>
        <dbReference type="ChEBI" id="CHEBI:29108"/>
        <label>1</label>
    </ligand>
</feature>
<comment type="subcellular location">
    <subcellularLocation>
        <location evidence="18">Secreted</location>
    </subcellularLocation>
</comment>
<comment type="cofactor">
    <cofactor evidence="15 18">
        <name>Ca(2+)</name>
        <dbReference type="ChEBI" id="CHEBI:29108"/>
    </cofactor>
    <text evidence="15 18">Binds 2 calcium ions per subunit.</text>
</comment>
<feature type="disulfide bond" evidence="17">
    <location>
        <begin position="133"/>
        <end position="138"/>
    </location>
</feature>
<keyword evidence="6 18" id="KW-0349">Heme</keyword>
<feature type="binding site" evidence="15">
    <location>
        <position position="261"/>
    </location>
    <ligand>
        <name>Ca(2+)</name>
        <dbReference type="ChEBI" id="CHEBI:29108"/>
        <label>2</label>
    </ligand>
</feature>
<dbReference type="Gene3D" id="1.10.520.10">
    <property type="match status" value="1"/>
</dbReference>
<evidence type="ECO:0000256" key="2">
    <source>
        <dbReference type="ARBA" id="ARBA00002322"/>
    </source>
</evidence>
<evidence type="ECO:0000256" key="16">
    <source>
        <dbReference type="PIRSR" id="PIRSR600823-4"/>
    </source>
</evidence>
<dbReference type="GO" id="GO:0042744">
    <property type="term" value="P:hydrogen peroxide catabolic process"/>
    <property type="evidence" value="ECO:0007669"/>
    <property type="project" value="UniProtKB-KW"/>
</dbReference>
<evidence type="ECO:0000256" key="1">
    <source>
        <dbReference type="ARBA" id="ARBA00000189"/>
    </source>
</evidence>
<evidence type="ECO:0000256" key="5">
    <source>
        <dbReference type="ARBA" id="ARBA00022559"/>
    </source>
</evidence>
<dbReference type="InterPro" id="IPR010255">
    <property type="entry name" value="Haem_peroxidase_sf"/>
</dbReference>
<evidence type="ECO:0000256" key="18">
    <source>
        <dbReference type="RuleBase" id="RU362060"/>
    </source>
</evidence>
<feature type="active site" description="Proton acceptor" evidence="14">
    <location>
        <position position="131"/>
    </location>
</feature>
<dbReference type="GO" id="GO:0046872">
    <property type="term" value="F:metal ion binding"/>
    <property type="evidence" value="ECO:0007669"/>
    <property type="project" value="UniProtKB-UniRule"/>
</dbReference>
<evidence type="ECO:0000256" key="8">
    <source>
        <dbReference type="ARBA" id="ARBA00022729"/>
    </source>
</evidence>
<evidence type="ECO:0000256" key="14">
    <source>
        <dbReference type="PIRSR" id="PIRSR600823-1"/>
    </source>
</evidence>
<dbReference type="OrthoDB" id="2113341at2759"/>
<feature type="disulfide bond" evidence="17">
    <location>
        <begin position="187"/>
        <end position="389"/>
    </location>
</feature>
<keyword evidence="7 15" id="KW-0479">Metal-binding</keyword>
<feature type="binding site" evidence="15">
    <location>
        <position position="137"/>
    </location>
    <ligand>
        <name>Ca(2+)</name>
        <dbReference type="ChEBI" id="CHEBI:29108"/>
        <label>1</label>
    </ligand>
</feature>
<dbReference type="AlphaFoldDB" id="A0A5J5BIP0"/>
<dbReference type="PANTHER" id="PTHR31517">
    <property type="match status" value="1"/>
</dbReference>
<feature type="binding site" evidence="15">
    <location>
        <position position="132"/>
    </location>
    <ligand>
        <name>Ca(2+)</name>
        <dbReference type="ChEBI" id="CHEBI:29108"/>
        <label>1</label>
    </ligand>
</feature>
<comment type="cofactor">
    <cofactor evidence="15 18">
        <name>heme b</name>
        <dbReference type="ChEBI" id="CHEBI:60344"/>
    </cofactor>
    <text evidence="15 18">Binds 1 heme b (iron(II)-protoporphyrin IX) group per subunit.</text>
</comment>
<comment type="similarity">
    <text evidence="18">Belongs to the peroxidase family. Classical plant (class III) peroxidase subfamily.</text>
</comment>
<dbReference type="FunFam" id="1.10.520.10:FF:000008">
    <property type="entry name" value="Peroxidase"/>
    <property type="match status" value="1"/>
</dbReference>
<evidence type="ECO:0000256" key="10">
    <source>
        <dbReference type="ARBA" id="ARBA00023002"/>
    </source>
</evidence>
<evidence type="ECO:0000256" key="6">
    <source>
        <dbReference type="ARBA" id="ARBA00022617"/>
    </source>
</evidence>
<dbReference type="Gene3D" id="1.10.420.10">
    <property type="entry name" value="Peroxidase, domain 2"/>
    <property type="match status" value="1"/>
</dbReference>
<dbReference type="Pfam" id="PF00141">
    <property type="entry name" value="peroxidase"/>
    <property type="match status" value="1"/>
</dbReference>
<dbReference type="PROSITE" id="PS50873">
    <property type="entry name" value="PEROXIDASE_4"/>
    <property type="match status" value="1"/>
</dbReference>
<dbReference type="EMBL" id="CM018035">
    <property type="protein sequence ID" value="KAA8542629.1"/>
    <property type="molecule type" value="Genomic_DNA"/>
</dbReference>
<keyword evidence="8" id="KW-0732">Signal</keyword>
<dbReference type="InterPro" id="IPR000823">
    <property type="entry name" value="Peroxidase_pln"/>
</dbReference>
<dbReference type="PROSITE" id="PS00436">
    <property type="entry name" value="PEROXIDASE_2"/>
    <property type="match status" value="1"/>
</dbReference>
<evidence type="ECO:0000256" key="4">
    <source>
        <dbReference type="ARBA" id="ARBA00022525"/>
    </source>
</evidence>
<dbReference type="InterPro" id="IPR033905">
    <property type="entry name" value="Secretory_peroxidase"/>
</dbReference>
<keyword evidence="5 18" id="KW-0575">Peroxidase</keyword>
<feature type="binding site" evidence="15">
    <location>
        <position position="141"/>
    </location>
    <ligand>
        <name>Ca(2+)</name>
        <dbReference type="ChEBI" id="CHEBI:29108"/>
        <label>1</label>
    </ligand>
</feature>
<dbReference type="FunFam" id="1.10.420.10:FF:000007">
    <property type="entry name" value="Peroxidase"/>
    <property type="match status" value="1"/>
</dbReference>
<evidence type="ECO:0000256" key="11">
    <source>
        <dbReference type="ARBA" id="ARBA00023004"/>
    </source>
</evidence>
<feature type="disulfide bond" evidence="17">
    <location>
        <begin position="100"/>
        <end position="181"/>
    </location>
</feature>
<protein>
    <recommendedName>
        <fullName evidence="3 18">Peroxidase</fullName>
        <ecNumber evidence="3 18">1.11.1.7</ecNumber>
    </recommendedName>
</protein>
<evidence type="ECO:0000256" key="13">
    <source>
        <dbReference type="ARBA" id="ARBA00023324"/>
    </source>
</evidence>
<evidence type="ECO:0000313" key="21">
    <source>
        <dbReference type="Proteomes" id="UP000325577"/>
    </source>
</evidence>
<keyword evidence="13 18" id="KW-0376">Hydrogen peroxide</keyword>
<evidence type="ECO:0000256" key="9">
    <source>
        <dbReference type="ARBA" id="ARBA00022837"/>
    </source>
</evidence>
<keyword evidence="10 18" id="KW-0560">Oxidoreductase</keyword>
<organism evidence="20 21">
    <name type="scientific">Nyssa sinensis</name>
    <dbReference type="NCBI Taxonomy" id="561372"/>
    <lineage>
        <taxon>Eukaryota</taxon>
        <taxon>Viridiplantae</taxon>
        <taxon>Streptophyta</taxon>
        <taxon>Embryophyta</taxon>
        <taxon>Tracheophyta</taxon>
        <taxon>Spermatophyta</taxon>
        <taxon>Magnoliopsida</taxon>
        <taxon>eudicotyledons</taxon>
        <taxon>Gunneridae</taxon>
        <taxon>Pentapetalae</taxon>
        <taxon>asterids</taxon>
        <taxon>Cornales</taxon>
        <taxon>Nyssaceae</taxon>
        <taxon>Nyssa</taxon>
    </lineage>
</organism>
<feature type="binding site" evidence="15">
    <location>
        <position position="135"/>
    </location>
    <ligand>
        <name>Ca(2+)</name>
        <dbReference type="ChEBI" id="CHEBI:29108"/>
        <label>1</label>
    </ligand>
</feature>
<comment type="function">
    <text evidence="2">Removal of H(2)O(2), oxidation of toxic reductants, biosynthesis and degradation of lignin, suberization, auxin catabolism, response to environmental stresses such as wounding, pathogen attack and oxidative stress. These functions might be dependent on each isozyme/isoform in each plant tissue.</text>
</comment>
<reference evidence="20 21" key="1">
    <citation type="submission" date="2019-09" db="EMBL/GenBank/DDBJ databases">
        <title>A chromosome-level genome assembly of the Chinese tupelo Nyssa sinensis.</title>
        <authorList>
            <person name="Yang X."/>
            <person name="Kang M."/>
            <person name="Yang Y."/>
            <person name="Xiong H."/>
            <person name="Wang M."/>
            <person name="Zhang Z."/>
            <person name="Wang Z."/>
            <person name="Wu H."/>
            <person name="Ma T."/>
            <person name="Liu J."/>
            <person name="Xi Z."/>
        </authorList>
    </citation>
    <scope>NUCLEOTIDE SEQUENCE [LARGE SCALE GENOMIC DNA]</scope>
    <source>
        <strain evidence="20">J267</strain>
        <tissue evidence="20">Leaf</tissue>
    </source>
</reference>
<feature type="binding site" description="axial binding residue" evidence="15">
    <location>
        <position position="260"/>
    </location>
    <ligand>
        <name>heme b</name>
        <dbReference type="ChEBI" id="CHEBI:60344"/>
    </ligand>
    <ligandPart>
        <name>Fe</name>
        <dbReference type="ChEBI" id="CHEBI:18248"/>
    </ligandPart>
</feature>
<dbReference type="InterPro" id="IPR002016">
    <property type="entry name" value="Haem_peroxidase"/>
</dbReference>
<proteinExistence type="inferred from homology"/>
<dbReference type="EC" id="1.11.1.7" evidence="3 18"/>
<keyword evidence="4 18" id="KW-0964">Secreted</keyword>
<feature type="binding site" evidence="15">
    <location>
        <position position="313"/>
    </location>
    <ligand>
        <name>Ca(2+)</name>
        <dbReference type="ChEBI" id="CHEBI:29108"/>
        <label>2</label>
    </ligand>
</feature>
<evidence type="ECO:0000256" key="17">
    <source>
        <dbReference type="PIRSR" id="PIRSR600823-5"/>
    </source>
</evidence>
<feature type="domain" description="Plant heme peroxidase family profile" evidence="19">
    <location>
        <begin position="90"/>
        <end position="393"/>
    </location>
</feature>
<dbReference type="GO" id="GO:0006979">
    <property type="term" value="P:response to oxidative stress"/>
    <property type="evidence" value="ECO:0007669"/>
    <property type="project" value="UniProtKB-UniRule"/>
</dbReference>
<dbReference type="PRINTS" id="PR00458">
    <property type="entry name" value="PEROXIDASE"/>
</dbReference>
<sequence length="398" mass="43908">MEEVVAKEEQLGEDSGDKLAFPSTCSLKLVNLPKLRSFYSGNLTLECPSLSDLWWKNCTNMHTFSSRLLITPKLSNIWADGKTLKVGESKLTLDYYAKTCPKFEQIIQETVTAKQLSNPTTAAATLRVFFHDCMVEGCDASVLISSNSFNKAERDADINESLPGDAFDIVIRAKTALELACPGIVSCADILALSTRNLVKMVGGPYYKVRLGRKDGLVSQASRVEGNLARANMSMSVIIDIFKAKGFTIEEMVALTGGGHTIGFSHCKEFSSRIYNHSKTSETDPGMNPMFAEALRKVCANYQKDTAMSAFNDVMTPSKFDNMYFQNLFRGLGLLASDHALVTDPRTKPIVELFAKDQNAFFQAFAHSMEKVSVVGVKTGRKGEVRNRCDVFNSIKTD</sequence>
<evidence type="ECO:0000256" key="3">
    <source>
        <dbReference type="ARBA" id="ARBA00012313"/>
    </source>
</evidence>
<keyword evidence="21" id="KW-1185">Reference proteome</keyword>
<feature type="site" description="Transition state stabilizer" evidence="16">
    <location>
        <position position="127"/>
    </location>
</feature>